<evidence type="ECO:0000256" key="6">
    <source>
        <dbReference type="ARBA" id="ARBA00023010"/>
    </source>
</evidence>
<dbReference type="Gene3D" id="1.20.5.170">
    <property type="match status" value="1"/>
</dbReference>
<feature type="compositionally biased region" description="Polar residues" evidence="9">
    <location>
        <begin position="421"/>
        <end position="440"/>
    </location>
</feature>
<keyword evidence="8" id="KW-0539">Nucleus</keyword>
<keyword evidence="6" id="KW-0811">Translocation</keyword>
<evidence type="ECO:0000256" key="4">
    <source>
        <dbReference type="ARBA" id="ARBA00022816"/>
    </source>
</evidence>
<evidence type="ECO:0000313" key="11">
    <source>
        <dbReference type="EMBL" id="KAK8164030.1"/>
    </source>
</evidence>
<dbReference type="InterPro" id="IPR026010">
    <property type="entry name" value="NSP1/NUP62"/>
</dbReference>
<evidence type="ECO:0000313" key="12">
    <source>
        <dbReference type="Proteomes" id="UP001456524"/>
    </source>
</evidence>
<organism evidence="11 12">
    <name type="scientific">Phyllosticta citrichinensis</name>
    <dbReference type="NCBI Taxonomy" id="1130410"/>
    <lineage>
        <taxon>Eukaryota</taxon>
        <taxon>Fungi</taxon>
        <taxon>Dikarya</taxon>
        <taxon>Ascomycota</taxon>
        <taxon>Pezizomycotina</taxon>
        <taxon>Dothideomycetes</taxon>
        <taxon>Dothideomycetes incertae sedis</taxon>
        <taxon>Botryosphaeriales</taxon>
        <taxon>Phyllostictaceae</taxon>
        <taxon>Phyllosticta</taxon>
    </lineage>
</organism>
<dbReference type="EMBL" id="JBBWUH010000006">
    <property type="protein sequence ID" value="KAK8164030.1"/>
    <property type="molecule type" value="Genomic_DNA"/>
</dbReference>
<evidence type="ECO:0000256" key="5">
    <source>
        <dbReference type="ARBA" id="ARBA00022927"/>
    </source>
</evidence>
<feature type="compositionally biased region" description="Basic and acidic residues" evidence="9">
    <location>
        <begin position="1"/>
        <end position="10"/>
    </location>
</feature>
<keyword evidence="12" id="KW-1185">Reference proteome</keyword>
<evidence type="ECO:0000259" key="10">
    <source>
        <dbReference type="Pfam" id="PF05064"/>
    </source>
</evidence>
<dbReference type="PANTHER" id="PTHR12084">
    <property type="entry name" value="NUCLEAR PORE GLYCOPROTEIN P62-RELATED"/>
    <property type="match status" value="1"/>
</dbReference>
<feature type="compositionally biased region" description="Gly residues" evidence="9">
    <location>
        <begin position="17"/>
        <end position="34"/>
    </location>
</feature>
<feature type="compositionally biased region" description="Low complexity" evidence="9">
    <location>
        <begin position="290"/>
        <end position="310"/>
    </location>
</feature>
<feature type="compositionally biased region" description="Low complexity" evidence="9">
    <location>
        <begin position="55"/>
        <end position="84"/>
    </location>
</feature>
<feature type="compositionally biased region" description="Low complexity" evidence="9">
    <location>
        <begin position="249"/>
        <end position="265"/>
    </location>
</feature>
<comment type="subcellular location">
    <subcellularLocation>
        <location evidence="1">Nucleus</location>
        <location evidence="1">Nuclear pore complex</location>
    </subcellularLocation>
</comment>
<keyword evidence="3" id="KW-0813">Transport</keyword>
<protein>
    <submittedName>
        <fullName evidence="11">Nsp1-like C-terminal region-domain-containing protein</fullName>
    </submittedName>
</protein>
<evidence type="ECO:0000256" key="8">
    <source>
        <dbReference type="ARBA" id="ARBA00023242"/>
    </source>
</evidence>
<dbReference type="PANTHER" id="PTHR12084:SF0">
    <property type="entry name" value="NUCLEAR PORE GLYCOPROTEIN P62"/>
    <property type="match status" value="1"/>
</dbReference>
<feature type="domain" description="Nucleoporin NSP1-like C-terminal" evidence="10">
    <location>
        <begin position="436"/>
        <end position="536"/>
    </location>
</feature>
<comment type="similarity">
    <text evidence="2">Belongs to the nucleoporin NSP1/NUP62 family.</text>
</comment>
<comment type="caution">
    <text evidence="11">The sequence shown here is derived from an EMBL/GenBank/DDBJ whole genome shotgun (WGS) entry which is preliminary data.</text>
</comment>
<keyword evidence="4" id="KW-0509">mRNA transport</keyword>
<evidence type="ECO:0000256" key="9">
    <source>
        <dbReference type="SAM" id="MobiDB-lite"/>
    </source>
</evidence>
<feature type="compositionally biased region" description="Polar residues" evidence="9">
    <location>
        <begin position="205"/>
        <end position="234"/>
    </location>
</feature>
<feature type="region of interest" description="Disordered" evidence="9">
    <location>
        <begin position="1"/>
        <end position="443"/>
    </location>
</feature>
<dbReference type="InterPro" id="IPR007758">
    <property type="entry name" value="Nucleoporin_NSP1_C"/>
</dbReference>
<reference evidence="11 12" key="1">
    <citation type="journal article" date="2022" name="G3 (Bethesda)">
        <title>Enemy or ally: a genomic approach to elucidate the lifestyle of Phyllosticta citrichinaensis.</title>
        <authorList>
            <person name="Buijs V.A."/>
            <person name="Groenewald J.Z."/>
            <person name="Haridas S."/>
            <person name="LaButti K.M."/>
            <person name="Lipzen A."/>
            <person name="Martin F.M."/>
            <person name="Barry K."/>
            <person name="Grigoriev I.V."/>
            <person name="Crous P.W."/>
            <person name="Seidl M.F."/>
        </authorList>
    </citation>
    <scope>NUCLEOTIDE SEQUENCE [LARGE SCALE GENOMIC DNA]</scope>
    <source>
        <strain evidence="11 12">CBS 129764</strain>
    </source>
</reference>
<keyword evidence="5" id="KW-0653">Protein transport</keyword>
<sequence length="657" mass="65251">MSNDSSKEQPKSIFGAASGGNLFGGGGGGGGSGGSNNASPFSFNKPAAGPGLSFGGNTASSTTSGSSSPSLFGGAGAKASTGATQSPFGGATTGNSSNMFGGAATPAAKTGLFNTGGSTTPAGNPPSGGGFSFGTKPAEAASSPFSLGAGANSSKSLFGTTSGGAAPSTANASTPASSAPSQPQTSSLFGGATPAAQSKDASKPSLFSMNQPASNSASTGNKPTFSFPSSSTAQPAGGSASPFSLGQKAPSSQPSSSQAPATTSSDQLSSLFRKDGADSPASSSPNIFRGANSTPASTAGGSSATPGTTAFGNAFGKTPASISAGQTGSSATTTAPSTSTAPSGGFSLGAAPAQSSGTAQSSTTATSAPTFSLGGGTKTSSAPTFSLGGAGTTSTSGQNASTTTATAGPSTSATSGLPAATPSTNLGASTIGNPPSSQSRLKNKSMDEIITRWATDLSKYQKRFQSQAKQVAEWDRMLVENSDKIAKLYTKAFQAGKDTGEVERQLTAVENDQAELSRWLDSYEKDVDEMMEKMVTGTGSDGLQGPDQERERTYKLAEKLCDRLNDLNKDLSYMIDEINGVSATLSKTDKPDDPLTQVVRVLNSHLSQLQAIDTGAAELHAKVLAAQKETQNYRLSGQASLGSDPADDFARSFLGRR</sequence>
<feature type="compositionally biased region" description="Low complexity" evidence="9">
    <location>
        <begin position="323"/>
        <end position="370"/>
    </location>
</feature>
<feature type="compositionally biased region" description="Low complexity" evidence="9">
    <location>
        <begin position="35"/>
        <end position="44"/>
    </location>
</feature>
<feature type="compositionally biased region" description="Polar residues" evidence="9">
    <location>
        <begin position="112"/>
        <end position="122"/>
    </location>
</feature>
<name>A0ABR1XQU0_9PEZI</name>
<evidence type="ECO:0000256" key="7">
    <source>
        <dbReference type="ARBA" id="ARBA00023132"/>
    </source>
</evidence>
<evidence type="ECO:0000256" key="2">
    <source>
        <dbReference type="ARBA" id="ARBA00005911"/>
    </source>
</evidence>
<feature type="compositionally biased region" description="Low complexity" evidence="9">
    <location>
        <begin position="159"/>
        <end position="187"/>
    </location>
</feature>
<dbReference type="Pfam" id="PF05064">
    <property type="entry name" value="Nsp1_C"/>
    <property type="match status" value="1"/>
</dbReference>
<feature type="compositionally biased region" description="Low complexity" evidence="9">
    <location>
        <begin position="384"/>
        <end position="416"/>
    </location>
</feature>
<dbReference type="Proteomes" id="UP001456524">
    <property type="component" value="Unassembled WGS sequence"/>
</dbReference>
<accession>A0ABR1XQU0</accession>
<keyword evidence="7" id="KW-0906">Nuclear pore complex</keyword>
<evidence type="ECO:0000256" key="1">
    <source>
        <dbReference type="ARBA" id="ARBA00004567"/>
    </source>
</evidence>
<proteinExistence type="inferred from homology"/>
<evidence type="ECO:0000256" key="3">
    <source>
        <dbReference type="ARBA" id="ARBA00022448"/>
    </source>
</evidence>
<gene>
    <name evidence="11" type="ORF">IWX90DRAFT_247232</name>
</gene>